<reference evidence="2" key="1">
    <citation type="submission" date="2023-10" db="EMBL/GenBank/DDBJ databases">
        <authorList>
            <person name="Chen Y."/>
            <person name="Shah S."/>
            <person name="Dougan E. K."/>
            <person name="Thang M."/>
            <person name="Chan C."/>
        </authorList>
    </citation>
    <scope>NUCLEOTIDE SEQUENCE [LARGE SCALE GENOMIC DNA]</scope>
</reference>
<evidence type="ECO:0000313" key="2">
    <source>
        <dbReference type="EMBL" id="CAK0805309.1"/>
    </source>
</evidence>
<accession>A0ABN9QP27</accession>
<organism evidence="2 3">
    <name type="scientific">Prorocentrum cordatum</name>
    <dbReference type="NCBI Taxonomy" id="2364126"/>
    <lineage>
        <taxon>Eukaryota</taxon>
        <taxon>Sar</taxon>
        <taxon>Alveolata</taxon>
        <taxon>Dinophyceae</taxon>
        <taxon>Prorocentrales</taxon>
        <taxon>Prorocentraceae</taxon>
        <taxon>Prorocentrum</taxon>
    </lineage>
</organism>
<sequence length="256" mass="27189">MVDRLQTRLVSAAMRMRKCPGDSAESFARRRNARAARKARAEDGRLFGASEWYIGTAISCGPIASSSGARDSCFGATATGSKHAGTKNTEGALARASALGNRPSGGTTARRWPPRSSSTESPQFLFDSSLLSRLPPPWPSPFGLGVLRQWPPLPRVLGISHRATAAATRCPINRSILACLGIFGADRPKNISSAMNAYSRKHKDELEAYNEVSDPMAAMIRLLDNRPIKGSVVAASAKVTGDGNANAEPIVATLKA</sequence>
<gene>
    <name evidence="2" type="ORF">PCOR1329_LOCUS11843</name>
</gene>
<protein>
    <submittedName>
        <fullName evidence="2">Uncharacterized protein</fullName>
    </submittedName>
</protein>
<evidence type="ECO:0000313" key="3">
    <source>
        <dbReference type="Proteomes" id="UP001189429"/>
    </source>
</evidence>
<dbReference type="Proteomes" id="UP001189429">
    <property type="component" value="Unassembled WGS sequence"/>
</dbReference>
<proteinExistence type="predicted"/>
<keyword evidence="3" id="KW-1185">Reference proteome</keyword>
<comment type="caution">
    <text evidence="2">The sequence shown here is derived from an EMBL/GenBank/DDBJ whole genome shotgun (WGS) entry which is preliminary data.</text>
</comment>
<dbReference type="EMBL" id="CAUYUJ010003425">
    <property type="protein sequence ID" value="CAK0805309.1"/>
    <property type="molecule type" value="Genomic_DNA"/>
</dbReference>
<evidence type="ECO:0000256" key="1">
    <source>
        <dbReference type="SAM" id="MobiDB-lite"/>
    </source>
</evidence>
<name>A0ABN9QP27_9DINO</name>
<feature type="region of interest" description="Disordered" evidence="1">
    <location>
        <begin position="96"/>
        <end position="121"/>
    </location>
</feature>